<proteinExistence type="inferred from homology"/>
<keyword evidence="3" id="KW-0812">Transmembrane</keyword>
<keyword evidence="4" id="KW-1133">Transmembrane helix</keyword>
<dbReference type="EMBL" id="CP009920">
    <property type="protein sequence ID" value="AJI22073.1"/>
    <property type="molecule type" value="Genomic_DNA"/>
</dbReference>
<evidence type="ECO:0000313" key="7">
    <source>
        <dbReference type="Proteomes" id="UP000031829"/>
    </source>
</evidence>
<dbReference type="Pfam" id="PF03073">
    <property type="entry name" value="TspO_MBR"/>
    <property type="match status" value="1"/>
</dbReference>
<dbReference type="InterPro" id="IPR004307">
    <property type="entry name" value="TspO_MBR"/>
</dbReference>
<dbReference type="Gene3D" id="1.20.1260.100">
    <property type="entry name" value="TspO/MBR protein"/>
    <property type="match status" value="1"/>
</dbReference>
<accession>A0A0B6AN76</accession>
<evidence type="ECO:0000256" key="4">
    <source>
        <dbReference type="ARBA" id="ARBA00022989"/>
    </source>
</evidence>
<dbReference type="HOGENOM" id="CLU_067293_1_0_9"/>
<dbReference type="KEGG" id="bmeg:BG04_4451"/>
<evidence type="ECO:0000256" key="2">
    <source>
        <dbReference type="ARBA" id="ARBA00007524"/>
    </source>
</evidence>
<sequence>MAKFRLYAVLNTVGLAITLLVNYLANAIPIGGKTTGEASAQVPTLFTPAGYAFAIWGVIYLLLTIWVIRQFFAREDQKEIYARIGIWFFLNCLLNSAWIFIFQNDYYKLSLLVMLFILGTLMIVYSTIQHSRMTTWFMRLPISLYLGWISVATIVNVFVVFQANGIQHLIGLNELTWTIIMLLVGAVLGIMFTLKNRDAVYPLVFIWAYIAIAVKQSGNQPIVITVIILVVLLAIAIIVGLIKRYRRF</sequence>
<evidence type="ECO:0000256" key="1">
    <source>
        <dbReference type="ARBA" id="ARBA00004141"/>
    </source>
</evidence>
<dbReference type="RefSeq" id="WP_034652544.1">
    <property type="nucleotide sequence ID" value="NZ_BCVB01000005.1"/>
</dbReference>
<dbReference type="PANTHER" id="PTHR33802:SF1">
    <property type="entry name" value="XK-RELATED PROTEIN"/>
    <property type="match status" value="1"/>
</dbReference>
<name>A0A0B6AN76_PRIM2</name>
<dbReference type="GeneID" id="93642457"/>
<evidence type="ECO:0000256" key="5">
    <source>
        <dbReference type="ARBA" id="ARBA00023136"/>
    </source>
</evidence>
<organism evidence="6 7">
    <name type="scientific">Priestia megaterium (strain ATCC 14581 / DSM 32 / CCUG 1817 / JCM 2506 / NBRC 15308 / NCIMB 9376 / NCTC 10342 / NRRL B-14308 / VKM B-512 / Ford 19)</name>
    <name type="common">Bacillus megaterium</name>
    <dbReference type="NCBI Taxonomy" id="1348623"/>
    <lineage>
        <taxon>Bacteria</taxon>
        <taxon>Bacillati</taxon>
        <taxon>Bacillota</taxon>
        <taxon>Bacilli</taxon>
        <taxon>Bacillales</taxon>
        <taxon>Bacillaceae</taxon>
        <taxon>Priestia</taxon>
    </lineage>
</organism>
<protein>
    <submittedName>
        <fullName evidence="6">TspO/MBR family protein</fullName>
    </submittedName>
</protein>
<dbReference type="InterPro" id="IPR038330">
    <property type="entry name" value="TspO/MBR-related_sf"/>
</dbReference>
<evidence type="ECO:0000256" key="3">
    <source>
        <dbReference type="ARBA" id="ARBA00022692"/>
    </source>
</evidence>
<evidence type="ECO:0000313" key="6">
    <source>
        <dbReference type="EMBL" id="AJI22073.1"/>
    </source>
</evidence>
<comment type="similarity">
    <text evidence="2">Belongs to the TspO/BZRP family.</text>
</comment>
<dbReference type="Proteomes" id="UP000031829">
    <property type="component" value="Chromosome"/>
</dbReference>
<reference evidence="6 7" key="1">
    <citation type="journal article" date="2015" name="Genome Announc.">
        <title>Complete genome sequences for 35 biothreat assay-relevant bacillus species.</title>
        <authorList>
            <person name="Johnson S.L."/>
            <person name="Daligault H.E."/>
            <person name="Davenport K.W."/>
            <person name="Jaissle J."/>
            <person name="Frey K.G."/>
            <person name="Ladner J.T."/>
            <person name="Broomall S.M."/>
            <person name="Bishop-Lilly K.A."/>
            <person name="Bruce D.C."/>
            <person name="Gibbons H.S."/>
            <person name="Coyne S.R."/>
            <person name="Lo C.C."/>
            <person name="Meincke L."/>
            <person name="Munk A.C."/>
            <person name="Koroleva G.I."/>
            <person name="Rosenzweig C.N."/>
            <person name="Palacios G.F."/>
            <person name="Redden C.L."/>
            <person name="Minogue T.D."/>
            <person name="Chain P.S."/>
        </authorList>
    </citation>
    <scope>NUCLEOTIDE SEQUENCE [LARGE SCALE GENOMIC DNA]</scope>
    <source>
        <strain evidence="7">ATCC 14581 / DSM 32 / JCM 2506 / NBRC 15308 / NCIMB 9376 / NCTC 10342 / NRRL B-14308 / VKM B-512</strain>
    </source>
</reference>
<dbReference type="AlphaFoldDB" id="A0A0B6AN76"/>
<comment type="subcellular location">
    <subcellularLocation>
        <location evidence="1">Membrane</location>
        <topology evidence="1">Multi-pass membrane protein</topology>
    </subcellularLocation>
</comment>
<dbReference type="PANTHER" id="PTHR33802">
    <property type="entry name" value="SI:CH211-161H7.5-RELATED"/>
    <property type="match status" value="1"/>
</dbReference>
<gene>
    <name evidence="6" type="ORF">BG04_4451</name>
</gene>
<keyword evidence="5" id="KW-0472">Membrane</keyword>
<dbReference type="GO" id="GO:0016020">
    <property type="term" value="C:membrane"/>
    <property type="evidence" value="ECO:0007669"/>
    <property type="project" value="UniProtKB-SubCell"/>
</dbReference>